<comment type="caution">
    <text evidence="6">The sequence shown here is derived from an EMBL/GenBank/DDBJ whole genome shotgun (WGS) entry which is preliminary data.</text>
</comment>
<evidence type="ECO:0000256" key="4">
    <source>
        <dbReference type="ARBA" id="ARBA00022932"/>
    </source>
</evidence>
<dbReference type="Gene3D" id="3.40.50.300">
    <property type="entry name" value="P-loop containing nucleotide triphosphate hydrolases"/>
    <property type="match status" value="1"/>
</dbReference>
<evidence type="ECO:0000256" key="5">
    <source>
        <dbReference type="SAM" id="Coils"/>
    </source>
</evidence>
<evidence type="ECO:0000313" key="7">
    <source>
        <dbReference type="Proteomes" id="UP000182693"/>
    </source>
</evidence>
<dbReference type="GO" id="GO:0003677">
    <property type="term" value="F:DNA binding"/>
    <property type="evidence" value="ECO:0007669"/>
    <property type="project" value="InterPro"/>
</dbReference>
<name>A0A1J4Y4V7_9BACT</name>
<reference evidence="6 7" key="1">
    <citation type="journal article" date="2016" name="Environ. Microbiol.">
        <title>Genomic resolution of a cold subsurface aquifer community provides metabolic insights for novel microbes adapted to high CO concentrations.</title>
        <authorList>
            <person name="Probst A.J."/>
            <person name="Castelle C.J."/>
            <person name="Singh A."/>
            <person name="Brown C.T."/>
            <person name="Anantharaman K."/>
            <person name="Sharon I."/>
            <person name="Hug L.A."/>
            <person name="Burstein D."/>
            <person name="Emerson J.B."/>
            <person name="Thomas B.C."/>
            <person name="Banfield J.F."/>
        </authorList>
    </citation>
    <scope>NUCLEOTIDE SEQUENCE [LARGE SCALE GENOMIC DNA]</scope>
    <source>
        <strain evidence="6">CG1_02_39_135</strain>
    </source>
</reference>
<dbReference type="Proteomes" id="UP000182693">
    <property type="component" value="Unassembled WGS sequence"/>
</dbReference>
<sequence length="268" mass="31539">MVILLYGPDSYRRQKKLNKIIEEYRNRYSNLSCDYFDLENLDEFFRLKEFAAQMLIFDNKKLAVLKSVYEIDTPKIQEFLKKYLNSENFTVLISEEKSPPLELKFLLKKSFSVEEFKELKEENWRFFIRKEAGERKLLLTLQAVNFLAEAFKRDGWGLINELDKLSLLSQKGPIDTKDLKKIGDYPYQSPNIFTFINAIIRNWSLSQRITTLEKLFIGQEEPVKIFNILASLNWLPKKLLQKLADYDGMVKSGKLDYEEVLVDLSLSG</sequence>
<evidence type="ECO:0000256" key="1">
    <source>
        <dbReference type="ARBA" id="ARBA00022679"/>
    </source>
</evidence>
<keyword evidence="4" id="KW-0239">DNA-directed DNA polymerase</keyword>
<dbReference type="PANTHER" id="PTHR34388:SF1">
    <property type="entry name" value="DNA POLYMERASE III SUBUNIT DELTA"/>
    <property type="match status" value="1"/>
</dbReference>
<dbReference type="GO" id="GO:0009360">
    <property type="term" value="C:DNA polymerase III complex"/>
    <property type="evidence" value="ECO:0007669"/>
    <property type="project" value="TreeGrafter"/>
</dbReference>
<dbReference type="EMBL" id="MNWX01000007">
    <property type="protein sequence ID" value="OIO65781.1"/>
    <property type="molecule type" value="Genomic_DNA"/>
</dbReference>
<dbReference type="NCBIfam" id="TIGR01128">
    <property type="entry name" value="holA"/>
    <property type="match status" value="1"/>
</dbReference>
<dbReference type="GO" id="GO:0003887">
    <property type="term" value="F:DNA-directed DNA polymerase activity"/>
    <property type="evidence" value="ECO:0007669"/>
    <property type="project" value="UniProtKB-KW"/>
</dbReference>
<gene>
    <name evidence="6" type="ORF">AUJ30_00465</name>
</gene>
<dbReference type="STRING" id="1805425.AUJ30_00465"/>
<evidence type="ECO:0000313" key="6">
    <source>
        <dbReference type="EMBL" id="OIO65781.1"/>
    </source>
</evidence>
<protein>
    <submittedName>
        <fullName evidence="6">Uncharacterized protein</fullName>
    </submittedName>
</protein>
<dbReference type="SUPFAM" id="SSF52540">
    <property type="entry name" value="P-loop containing nucleoside triphosphate hydrolases"/>
    <property type="match status" value="1"/>
</dbReference>
<proteinExistence type="predicted"/>
<organism evidence="6 7">
    <name type="scientific">Candidatus Wolfebacteria bacterium CG1_02_39_135</name>
    <dbReference type="NCBI Taxonomy" id="1805425"/>
    <lineage>
        <taxon>Bacteria</taxon>
        <taxon>Candidatus Wolfeibacteriota</taxon>
    </lineage>
</organism>
<accession>A0A1J4Y4V7</accession>
<dbReference type="GO" id="GO:0006261">
    <property type="term" value="P:DNA-templated DNA replication"/>
    <property type="evidence" value="ECO:0007669"/>
    <property type="project" value="TreeGrafter"/>
</dbReference>
<keyword evidence="5" id="KW-0175">Coiled coil</keyword>
<keyword evidence="3" id="KW-0235">DNA replication</keyword>
<keyword evidence="2" id="KW-0548">Nucleotidyltransferase</keyword>
<keyword evidence="1" id="KW-0808">Transferase</keyword>
<evidence type="ECO:0000256" key="2">
    <source>
        <dbReference type="ARBA" id="ARBA00022695"/>
    </source>
</evidence>
<evidence type="ECO:0000256" key="3">
    <source>
        <dbReference type="ARBA" id="ARBA00022705"/>
    </source>
</evidence>
<dbReference type="AlphaFoldDB" id="A0A1J4Y4V7"/>
<dbReference type="InterPro" id="IPR027417">
    <property type="entry name" value="P-loop_NTPase"/>
</dbReference>
<dbReference type="InterPro" id="IPR005790">
    <property type="entry name" value="DNA_polIII_delta"/>
</dbReference>
<dbReference type="Gene3D" id="1.10.8.60">
    <property type="match status" value="1"/>
</dbReference>
<feature type="coiled-coil region" evidence="5">
    <location>
        <begin position="14"/>
        <end position="41"/>
    </location>
</feature>
<dbReference type="PANTHER" id="PTHR34388">
    <property type="entry name" value="DNA POLYMERASE III SUBUNIT DELTA"/>
    <property type="match status" value="1"/>
</dbReference>